<dbReference type="GeneID" id="63769617"/>
<evidence type="ECO:0000313" key="3">
    <source>
        <dbReference type="Proteomes" id="UP000193689"/>
    </source>
</evidence>
<accession>A0A1Y2DBC5</accession>
<keyword evidence="3" id="KW-1185">Reference proteome</keyword>
<feature type="region of interest" description="Disordered" evidence="1">
    <location>
        <begin position="115"/>
        <end position="138"/>
    </location>
</feature>
<name>A0A1Y2DBC5_9PEZI</name>
<comment type="caution">
    <text evidence="2">The sequence shown here is derived from an EMBL/GenBank/DDBJ whole genome shotgun (WGS) entry which is preliminary data.</text>
</comment>
<dbReference type="InParanoid" id="A0A1Y2DBC5"/>
<dbReference type="Proteomes" id="UP000193689">
    <property type="component" value="Unassembled WGS sequence"/>
</dbReference>
<dbReference type="EMBL" id="MCFJ01000022">
    <property type="protein sequence ID" value="ORY56572.1"/>
    <property type="molecule type" value="Genomic_DNA"/>
</dbReference>
<dbReference type="AlphaFoldDB" id="A0A1Y2DBC5"/>
<gene>
    <name evidence="2" type="ORF">BCR38DRAFT_114156</name>
</gene>
<protein>
    <submittedName>
        <fullName evidence="2">Uncharacterized protein</fullName>
    </submittedName>
</protein>
<reference evidence="2 3" key="1">
    <citation type="submission" date="2016-07" db="EMBL/GenBank/DDBJ databases">
        <title>Pervasive Adenine N6-methylation of Active Genes in Fungi.</title>
        <authorList>
            <consortium name="DOE Joint Genome Institute"/>
            <person name="Mondo S.J."/>
            <person name="Dannebaum R.O."/>
            <person name="Kuo R.C."/>
            <person name="Labutti K."/>
            <person name="Haridas S."/>
            <person name="Kuo A."/>
            <person name="Salamov A."/>
            <person name="Ahrendt S.R."/>
            <person name="Lipzen A."/>
            <person name="Sullivan W."/>
            <person name="Andreopoulos W.B."/>
            <person name="Clum A."/>
            <person name="Lindquist E."/>
            <person name="Daum C."/>
            <person name="Ramamoorthy G.K."/>
            <person name="Gryganskyi A."/>
            <person name="Culley D."/>
            <person name="Magnuson J.K."/>
            <person name="James T.Y."/>
            <person name="O'Malley M.A."/>
            <person name="Stajich J.E."/>
            <person name="Spatafora J.W."/>
            <person name="Visel A."/>
            <person name="Grigoriev I.V."/>
        </authorList>
    </citation>
    <scope>NUCLEOTIDE SEQUENCE [LARGE SCALE GENOMIC DNA]</scope>
    <source>
        <strain evidence="2 3">CBS 129021</strain>
    </source>
</reference>
<evidence type="ECO:0000256" key="1">
    <source>
        <dbReference type="SAM" id="MobiDB-lite"/>
    </source>
</evidence>
<sequence length="138" mass="15617">MSFALEPTALPSNVLSSLSRYHHRRAGQTISSSNVGLPAMMATRERFGSYGRQSEESCLEAEASNAQWGIYRLRRLGNWYIGSWRLFTRLSRTSMLLELVQSTINQVPKINYAERRNRRRFPTPDSGGRLSTTAGSCQ</sequence>
<feature type="compositionally biased region" description="Polar residues" evidence="1">
    <location>
        <begin position="129"/>
        <end position="138"/>
    </location>
</feature>
<proteinExistence type="predicted"/>
<organism evidence="2 3">
    <name type="scientific">Pseudomassariella vexata</name>
    <dbReference type="NCBI Taxonomy" id="1141098"/>
    <lineage>
        <taxon>Eukaryota</taxon>
        <taxon>Fungi</taxon>
        <taxon>Dikarya</taxon>
        <taxon>Ascomycota</taxon>
        <taxon>Pezizomycotina</taxon>
        <taxon>Sordariomycetes</taxon>
        <taxon>Xylariomycetidae</taxon>
        <taxon>Amphisphaeriales</taxon>
        <taxon>Pseudomassariaceae</taxon>
        <taxon>Pseudomassariella</taxon>
    </lineage>
</organism>
<evidence type="ECO:0000313" key="2">
    <source>
        <dbReference type="EMBL" id="ORY56572.1"/>
    </source>
</evidence>
<dbReference type="RefSeq" id="XP_040710151.1">
    <property type="nucleotide sequence ID" value="XM_040853405.1"/>
</dbReference>